<accession>A0A2S2CYD1</accession>
<dbReference type="SUPFAM" id="SSF53335">
    <property type="entry name" value="S-adenosyl-L-methionine-dependent methyltransferases"/>
    <property type="match status" value="1"/>
</dbReference>
<feature type="coiled-coil region" evidence="1">
    <location>
        <begin position="471"/>
        <end position="498"/>
    </location>
</feature>
<dbReference type="InterPro" id="IPR041698">
    <property type="entry name" value="Methyltransf_25"/>
</dbReference>
<evidence type="ECO:0000256" key="1">
    <source>
        <dbReference type="SAM" id="Coils"/>
    </source>
</evidence>
<evidence type="ECO:0008006" key="6">
    <source>
        <dbReference type="Google" id="ProtNLM"/>
    </source>
</evidence>
<dbReference type="EMBL" id="CP029356">
    <property type="protein sequence ID" value="AWK89287.1"/>
    <property type="molecule type" value="Genomic_DNA"/>
</dbReference>
<dbReference type="Gene3D" id="3.40.50.150">
    <property type="entry name" value="Vaccinia Virus protein VP39"/>
    <property type="match status" value="1"/>
</dbReference>
<dbReference type="Pfam" id="PF10119">
    <property type="entry name" value="MethyTransf_Reg"/>
    <property type="match status" value="1"/>
</dbReference>
<keyword evidence="4" id="KW-0614">Plasmid</keyword>
<keyword evidence="5" id="KW-1185">Reference proteome</keyword>
<geneLocation type="plasmid" evidence="4 5">
    <name>unnamed1</name>
</geneLocation>
<organism evidence="4 5">
    <name type="scientific">Azospirillum thermophilum</name>
    <dbReference type="NCBI Taxonomy" id="2202148"/>
    <lineage>
        <taxon>Bacteria</taxon>
        <taxon>Pseudomonadati</taxon>
        <taxon>Pseudomonadota</taxon>
        <taxon>Alphaproteobacteria</taxon>
        <taxon>Rhodospirillales</taxon>
        <taxon>Azospirillaceae</taxon>
        <taxon>Azospirillum</taxon>
    </lineage>
</organism>
<evidence type="ECO:0000259" key="2">
    <source>
        <dbReference type="Pfam" id="PF10119"/>
    </source>
</evidence>
<sequence>MQSWTEGYVGGIDYIRNFYREMSPSLIAFSLVLKGWRPPPGLAAGRFDYAELGCGYGLTSTVLAGACPQARFTALDFNPTHIAAARRLAGEAGLENTVFLEESFADYTRSDGPQFDVIALHGIWSWISAGNRAVLVELLRRKLRPGGVVFISYNTLPGNLVFQPLRRILTEHTAGGSGPLPARIAQAIDFASRAAALNAGWFATAEGIPSRIESLRRKPANYIAHEYLNSDWTAFYHADVARELAGAKLDFAAAAVALEQYDDLILSAQAQALAAEATDSAYAETLRDYLSNRSFRRDLFVKGAERLTESERTERLRDTRFALLSDPESLPEVVSTPIGRVPLSPTLYRPLGEALAEGPRSLRDLLRRPALAVHGEDQVLRALAMLSSLSLASPTLDAGTAEGGRSHADRCNAALMRDHRPGEGTTYLASPVLGTGVAVSWDEALFLLAARQGEEPAAFAWRHLSAQGVAFLRDGRRMETAEENLEELRQRHARFVERRLPILRTVGAA</sequence>
<evidence type="ECO:0000313" key="4">
    <source>
        <dbReference type="EMBL" id="AWK89287.1"/>
    </source>
</evidence>
<dbReference type="KEGG" id="azz:DEW08_23745"/>
<evidence type="ECO:0000259" key="3">
    <source>
        <dbReference type="Pfam" id="PF13649"/>
    </source>
</evidence>
<proteinExistence type="predicted"/>
<feature type="domain" description="Methyltransferase regulatory" evidence="2">
    <location>
        <begin position="220"/>
        <end position="302"/>
    </location>
</feature>
<dbReference type="CDD" id="cd02440">
    <property type="entry name" value="AdoMet_MTases"/>
    <property type="match status" value="1"/>
</dbReference>
<name>A0A2S2CYD1_9PROT</name>
<reference evidence="5" key="1">
    <citation type="submission" date="2018-05" db="EMBL/GenBank/DDBJ databases">
        <title>Azospirillum thermophila sp. nov., a novel isolated from hot spring.</title>
        <authorList>
            <person name="Zhao Z."/>
        </authorList>
    </citation>
    <scope>NUCLEOTIDE SEQUENCE [LARGE SCALE GENOMIC DNA]</scope>
    <source>
        <strain evidence="5">CFH 70021</strain>
        <plasmid evidence="5">unnamed1</plasmid>
    </source>
</reference>
<feature type="domain" description="Methyltransferase" evidence="3">
    <location>
        <begin position="51"/>
        <end position="147"/>
    </location>
</feature>
<evidence type="ECO:0000313" key="5">
    <source>
        <dbReference type="Proteomes" id="UP000245629"/>
    </source>
</evidence>
<dbReference type="OrthoDB" id="5298787at2"/>
<dbReference type="InterPro" id="IPR029063">
    <property type="entry name" value="SAM-dependent_MTases_sf"/>
</dbReference>
<dbReference type="AlphaFoldDB" id="A0A2S2CYD1"/>
<dbReference type="InterPro" id="IPR018773">
    <property type="entry name" value="MeTrfase_reg_dom_prd"/>
</dbReference>
<dbReference type="Pfam" id="PF13649">
    <property type="entry name" value="Methyltransf_25"/>
    <property type="match status" value="1"/>
</dbReference>
<dbReference type="Proteomes" id="UP000245629">
    <property type="component" value="Plasmid unnamed1"/>
</dbReference>
<protein>
    <recommendedName>
        <fullName evidence="6">Methyltransferase</fullName>
    </recommendedName>
</protein>
<dbReference type="RefSeq" id="WP_109332384.1">
    <property type="nucleotide sequence ID" value="NZ_CP029356.1"/>
</dbReference>
<gene>
    <name evidence="4" type="ORF">DEW08_23745</name>
</gene>
<keyword evidence="1" id="KW-0175">Coiled coil</keyword>